<name>A0A918CA06_9DEIO</name>
<keyword evidence="2" id="KW-1185">Reference proteome</keyword>
<dbReference type="RefSeq" id="WP_189091047.1">
    <property type="nucleotide sequence ID" value="NZ_BMQL01000015.1"/>
</dbReference>
<proteinExistence type="predicted"/>
<accession>A0A918CA06</accession>
<reference evidence="1" key="1">
    <citation type="journal article" date="2014" name="Int. J. Syst. Evol. Microbiol.">
        <title>Complete genome sequence of Corynebacterium casei LMG S-19264T (=DSM 44701T), isolated from a smear-ripened cheese.</title>
        <authorList>
            <consortium name="US DOE Joint Genome Institute (JGI-PGF)"/>
            <person name="Walter F."/>
            <person name="Albersmeier A."/>
            <person name="Kalinowski J."/>
            <person name="Ruckert C."/>
        </authorList>
    </citation>
    <scope>NUCLEOTIDE SEQUENCE</scope>
    <source>
        <strain evidence="1">JCM 31311</strain>
    </source>
</reference>
<reference evidence="1" key="2">
    <citation type="submission" date="2020-09" db="EMBL/GenBank/DDBJ databases">
        <authorList>
            <person name="Sun Q."/>
            <person name="Ohkuma M."/>
        </authorList>
    </citation>
    <scope>NUCLEOTIDE SEQUENCE</scope>
    <source>
        <strain evidence="1">JCM 31311</strain>
    </source>
</reference>
<dbReference type="AlphaFoldDB" id="A0A918CA06"/>
<dbReference type="EMBL" id="BMQL01000015">
    <property type="protein sequence ID" value="GGR12696.1"/>
    <property type="molecule type" value="Genomic_DNA"/>
</dbReference>
<evidence type="ECO:0000313" key="2">
    <source>
        <dbReference type="Proteomes" id="UP000603865"/>
    </source>
</evidence>
<comment type="caution">
    <text evidence="1">The sequence shown here is derived from an EMBL/GenBank/DDBJ whole genome shotgun (WGS) entry which is preliminary data.</text>
</comment>
<protein>
    <submittedName>
        <fullName evidence="1">Uncharacterized protein</fullName>
    </submittedName>
</protein>
<evidence type="ECO:0000313" key="1">
    <source>
        <dbReference type="EMBL" id="GGR12696.1"/>
    </source>
</evidence>
<organism evidence="1 2">
    <name type="scientific">Deinococcus ruber</name>
    <dbReference type="NCBI Taxonomy" id="1848197"/>
    <lineage>
        <taxon>Bacteria</taxon>
        <taxon>Thermotogati</taxon>
        <taxon>Deinococcota</taxon>
        <taxon>Deinococci</taxon>
        <taxon>Deinococcales</taxon>
        <taxon>Deinococcaceae</taxon>
        <taxon>Deinococcus</taxon>
    </lineage>
</organism>
<sequence length="193" mass="21345">MSKTRVLSEDIGKARLAASRAGYRAGLLLPDGPQVDVMAAVRPGLYEPGSLLDDAYGWQVLSSIWTRRAGGGTLAMPLRQLKDVHGCWNVSLARAFVFTLDGPETWSTERLCSMHLASGFDLARVEHYSKPKWARLDFLEMPLLAAPRNADGVSGWALLDGHDQLELARRCRVPRLQVYVLDWTCAQVCFTAS</sequence>
<dbReference type="Proteomes" id="UP000603865">
    <property type="component" value="Unassembled WGS sequence"/>
</dbReference>
<gene>
    <name evidence="1" type="ORF">GCM10008957_27020</name>
</gene>